<reference evidence="1 2" key="1">
    <citation type="submission" date="2020-03" db="EMBL/GenBank/DDBJ databases">
        <title>Hydrogenophaga sp. nov. isolated from cyanobacterial mat.</title>
        <authorList>
            <person name="Thorat V."/>
            <person name="Kirdat K."/>
            <person name="Tiwarekar B."/>
            <person name="Costa E.D."/>
            <person name="Yadav A."/>
        </authorList>
    </citation>
    <scope>NUCLEOTIDE SEQUENCE [LARGE SCALE GENOMIC DNA]</scope>
    <source>
        <strain evidence="1 2">BA0156</strain>
    </source>
</reference>
<evidence type="ECO:0000313" key="2">
    <source>
        <dbReference type="Proteomes" id="UP000503162"/>
    </source>
</evidence>
<sequence>MQVRVRPLRKEGVLLNSDDLKTRPPHIGRLRVAEERDPQLERPVTRAKLLDMSSGLETDVLPQLNDARLVYVKDGQWRLVGTERIRDAEYAQTWALEQMPC</sequence>
<dbReference type="AlphaFoldDB" id="A0A6G8II53"/>
<dbReference type="KEGG" id="hcz:G9Q37_12090"/>
<organism evidence="1 2">
    <name type="scientific">Hydrogenophaga crocea</name>
    <dbReference type="NCBI Taxonomy" id="2716225"/>
    <lineage>
        <taxon>Bacteria</taxon>
        <taxon>Pseudomonadati</taxon>
        <taxon>Pseudomonadota</taxon>
        <taxon>Betaproteobacteria</taxon>
        <taxon>Burkholderiales</taxon>
        <taxon>Comamonadaceae</taxon>
        <taxon>Hydrogenophaga</taxon>
    </lineage>
</organism>
<name>A0A6G8II53_9BURK</name>
<accession>A0A6G8II53</accession>
<protein>
    <submittedName>
        <fullName evidence="1">Uncharacterized protein</fullName>
    </submittedName>
</protein>
<dbReference type="EMBL" id="CP049989">
    <property type="protein sequence ID" value="QIM52833.1"/>
    <property type="molecule type" value="Genomic_DNA"/>
</dbReference>
<proteinExistence type="predicted"/>
<dbReference type="Proteomes" id="UP000503162">
    <property type="component" value="Chromosome"/>
</dbReference>
<gene>
    <name evidence="1" type="ORF">G9Q37_12090</name>
</gene>
<evidence type="ECO:0000313" key="1">
    <source>
        <dbReference type="EMBL" id="QIM52833.1"/>
    </source>
</evidence>
<keyword evidence="2" id="KW-1185">Reference proteome</keyword>
<dbReference type="RefSeq" id="WP_166227435.1">
    <property type="nucleotide sequence ID" value="NZ_CP049989.1"/>
</dbReference>